<dbReference type="InterPro" id="IPR001932">
    <property type="entry name" value="PPM-type_phosphatase-like_dom"/>
</dbReference>
<dbReference type="Gene3D" id="3.60.40.10">
    <property type="entry name" value="PPM-type phosphatase domain"/>
    <property type="match status" value="1"/>
</dbReference>
<evidence type="ECO:0000313" key="2">
    <source>
        <dbReference type="EMBL" id="SEA99377.1"/>
    </source>
</evidence>
<feature type="domain" description="PPM-type phosphatase" evidence="1">
    <location>
        <begin position="22"/>
        <end position="201"/>
    </location>
</feature>
<sequence>MVSCSFFMKIYSHLQIGEHHINHCEDFFVTAQLTDQQWLFAVMDGCTMGTDSYLPATITGKLLRKIGKDFFYRSFINRNSNSRVSLKDIMHRLCQELKFINNYLLLNRDECLNTLLLGILDTQSLHLEGIAIGDGMMCVDGEMTIWEQDNKPDYLGYHLNEPFEDWWTAQTQFFSHQNVQDFSLATDGIFTFSRFINQPAVASIDVLDYLLVDTTYRESENMLHRKMLQIRDEHALKPTDDLAVIRVILS</sequence>
<dbReference type="OrthoDB" id="654410at2"/>
<dbReference type="InterPro" id="IPR036457">
    <property type="entry name" value="PPM-type-like_dom_sf"/>
</dbReference>
<evidence type="ECO:0000313" key="3">
    <source>
        <dbReference type="Proteomes" id="UP000199656"/>
    </source>
</evidence>
<name>A0A1H4FQN5_9BACT</name>
<gene>
    <name evidence="2" type="ORF">SAMN05660909_04596</name>
</gene>
<evidence type="ECO:0000259" key="1">
    <source>
        <dbReference type="Pfam" id="PF13672"/>
    </source>
</evidence>
<proteinExistence type="predicted"/>
<dbReference type="STRING" id="408074.SAMN05660909_04596"/>
<reference evidence="3" key="1">
    <citation type="submission" date="2016-10" db="EMBL/GenBank/DDBJ databases">
        <authorList>
            <person name="Varghese N."/>
            <person name="Submissions S."/>
        </authorList>
    </citation>
    <scope>NUCLEOTIDE SEQUENCE [LARGE SCALE GENOMIC DNA]</scope>
    <source>
        <strain evidence="3">DSM 23920</strain>
    </source>
</reference>
<organism evidence="2 3">
    <name type="scientific">Chitinophaga terrae</name>
    <name type="common">ex Kim and Jung 2007</name>
    <dbReference type="NCBI Taxonomy" id="408074"/>
    <lineage>
        <taxon>Bacteria</taxon>
        <taxon>Pseudomonadati</taxon>
        <taxon>Bacteroidota</taxon>
        <taxon>Chitinophagia</taxon>
        <taxon>Chitinophagales</taxon>
        <taxon>Chitinophagaceae</taxon>
        <taxon>Chitinophaga</taxon>
    </lineage>
</organism>
<keyword evidence="3" id="KW-1185">Reference proteome</keyword>
<dbReference type="AlphaFoldDB" id="A0A1H4FQN5"/>
<dbReference type="Proteomes" id="UP000199656">
    <property type="component" value="Unassembled WGS sequence"/>
</dbReference>
<protein>
    <submittedName>
        <fullName evidence="2">Protein phosphatase 2C</fullName>
    </submittedName>
</protein>
<accession>A0A1H4FQN5</accession>
<dbReference type="Pfam" id="PF13672">
    <property type="entry name" value="PP2C_2"/>
    <property type="match status" value="1"/>
</dbReference>
<dbReference type="EMBL" id="FNRL01000027">
    <property type="protein sequence ID" value="SEA99377.1"/>
    <property type="molecule type" value="Genomic_DNA"/>
</dbReference>